<accession>A0A5C6BC18</accession>
<dbReference type="Proteomes" id="UP000320735">
    <property type="component" value="Unassembled WGS sequence"/>
</dbReference>
<comment type="caution">
    <text evidence="1">The sequence shown here is derived from an EMBL/GenBank/DDBJ whole genome shotgun (WGS) entry which is preliminary data.</text>
</comment>
<reference evidence="1 2" key="1">
    <citation type="submission" date="2019-02" db="EMBL/GenBank/DDBJ databases">
        <title>Deep-cultivation of Planctomycetes and their phenomic and genomic characterization uncovers novel biology.</title>
        <authorList>
            <person name="Wiegand S."/>
            <person name="Jogler M."/>
            <person name="Boedeker C."/>
            <person name="Pinto D."/>
            <person name="Vollmers J."/>
            <person name="Rivas-Marin E."/>
            <person name="Kohn T."/>
            <person name="Peeters S.H."/>
            <person name="Heuer A."/>
            <person name="Rast P."/>
            <person name="Oberbeckmann S."/>
            <person name="Bunk B."/>
            <person name="Jeske O."/>
            <person name="Meyerdierks A."/>
            <person name="Storesund J.E."/>
            <person name="Kallscheuer N."/>
            <person name="Luecker S."/>
            <person name="Lage O.M."/>
            <person name="Pohl T."/>
            <person name="Merkel B.J."/>
            <person name="Hornburger P."/>
            <person name="Mueller R.-W."/>
            <person name="Bruemmer F."/>
            <person name="Labrenz M."/>
            <person name="Spormann A.M."/>
            <person name="Op Den Camp H."/>
            <person name="Overmann J."/>
            <person name="Amann R."/>
            <person name="Jetten M.S.M."/>
            <person name="Mascher T."/>
            <person name="Medema M.H."/>
            <person name="Devos D.P."/>
            <person name="Kaster A.-K."/>
            <person name="Ovreas L."/>
            <person name="Rohde M."/>
            <person name="Galperin M.Y."/>
            <person name="Jogler C."/>
        </authorList>
    </citation>
    <scope>NUCLEOTIDE SEQUENCE [LARGE SCALE GENOMIC DNA]</scope>
    <source>
        <strain evidence="1 2">CA54</strain>
    </source>
</reference>
<evidence type="ECO:0000313" key="1">
    <source>
        <dbReference type="EMBL" id="TWU08829.1"/>
    </source>
</evidence>
<evidence type="ECO:0000313" key="2">
    <source>
        <dbReference type="Proteomes" id="UP000320735"/>
    </source>
</evidence>
<dbReference type="EMBL" id="SJPP01000002">
    <property type="protein sequence ID" value="TWU08829.1"/>
    <property type="molecule type" value="Genomic_DNA"/>
</dbReference>
<sequence length="78" mass="9040">MHLHLKRWSGGSLGQIHELVDWPLEWKMTSQRIVTHHHLICFVNLKDDSFVARSWLNSELQPIVNLRIAPASDSSLSR</sequence>
<gene>
    <name evidence="1" type="ORF">CA54_40660</name>
</gene>
<protein>
    <submittedName>
        <fullName evidence="1">Uncharacterized protein</fullName>
    </submittedName>
</protein>
<name>A0A5C6BC18_9PLAN</name>
<dbReference type="AlphaFoldDB" id="A0A5C6BC18"/>
<keyword evidence="2" id="KW-1185">Reference proteome</keyword>
<organism evidence="1 2">
    <name type="scientific">Symmachiella macrocystis</name>
    <dbReference type="NCBI Taxonomy" id="2527985"/>
    <lineage>
        <taxon>Bacteria</taxon>
        <taxon>Pseudomonadati</taxon>
        <taxon>Planctomycetota</taxon>
        <taxon>Planctomycetia</taxon>
        <taxon>Planctomycetales</taxon>
        <taxon>Planctomycetaceae</taxon>
        <taxon>Symmachiella</taxon>
    </lineage>
</organism>
<proteinExistence type="predicted"/>